<name>A0A804RDZ2_MAIZE</name>
<accession>A0A804RDZ2</accession>
<dbReference type="Pfam" id="PF03547">
    <property type="entry name" value="Mem_trans"/>
    <property type="match status" value="1"/>
</dbReference>
<evidence type="ECO:0000256" key="4">
    <source>
        <dbReference type="ARBA" id="ARBA00022989"/>
    </source>
</evidence>
<comment type="subcellular location">
    <subcellularLocation>
        <location evidence="1">Endoplasmic reticulum membrane</location>
        <topology evidence="1">Multi-pass membrane protein</topology>
    </subcellularLocation>
</comment>
<dbReference type="PANTHER" id="PTHR31651">
    <property type="match status" value="1"/>
</dbReference>
<keyword evidence="11" id="KW-1185">Reference proteome</keyword>
<keyword evidence="2" id="KW-0813">Transport</keyword>
<evidence type="ECO:0000256" key="6">
    <source>
        <dbReference type="ARBA" id="ARBA00023294"/>
    </source>
</evidence>
<evidence type="ECO:0000256" key="8">
    <source>
        <dbReference type="ARBA" id="ARBA00025752"/>
    </source>
</evidence>
<dbReference type="GO" id="GO:0005789">
    <property type="term" value="C:endoplasmic reticulum membrane"/>
    <property type="evidence" value="ECO:0007669"/>
    <property type="project" value="UniProtKB-SubCell"/>
</dbReference>
<evidence type="ECO:0000256" key="5">
    <source>
        <dbReference type="ARBA" id="ARBA00023136"/>
    </source>
</evidence>
<evidence type="ECO:0000256" key="1">
    <source>
        <dbReference type="ARBA" id="ARBA00004477"/>
    </source>
</evidence>
<evidence type="ECO:0000313" key="10">
    <source>
        <dbReference type="EnsemblPlants" id="Zm00001eb418080_P001"/>
    </source>
</evidence>
<evidence type="ECO:0000256" key="7">
    <source>
        <dbReference type="ARBA" id="ARBA00025100"/>
    </source>
</evidence>
<comment type="function">
    <text evidence="7">Involved in cellular auxin homeostasis by regulating auxin metabolism. Regulates intracellular auxin accumulation at the endoplasmic reticulum and thus auxin availability for nuclear auxin signaling.</text>
</comment>
<keyword evidence="6" id="KW-0927">Auxin signaling pathway</keyword>
<dbReference type="PANTHER" id="PTHR31651:SF3">
    <property type="entry name" value="PROTEIN PIN-LIKES 7"/>
    <property type="match status" value="1"/>
</dbReference>
<protein>
    <submittedName>
        <fullName evidence="10">Uncharacterized protein</fullName>
    </submittedName>
</protein>
<feature type="transmembrane region" description="Helical" evidence="9">
    <location>
        <begin position="65"/>
        <end position="86"/>
    </location>
</feature>
<reference evidence="11" key="1">
    <citation type="journal article" date="2009" name="Science">
        <title>The B73 maize genome: complexity, diversity, and dynamics.</title>
        <authorList>
            <person name="Schnable P.S."/>
            <person name="Ware D."/>
            <person name="Fulton R.S."/>
            <person name="Stein J.C."/>
            <person name="Wei F."/>
            <person name="Pasternak S."/>
            <person name="Liang C."/>
            <person name="Zhang J."/>
            <person name="Fulton L."/>
            <person name="Graves T.A."/>
            <person name="Minx P."/>
            <person name="Reily A.D."/>
            <person name="Courtney L."/>
            <person name="Kruchowski S.S."/>
            <person name="Tomlinson C."/>
            <person name="Strong C."/>
            <person name="Delehaunty K."/>
            <person name="Fronick C."/>
            <person name="Courtney B."/>
            <person name="Rock S.M."/>
            <person name="Belter E."/>
            <person name="Du F."/>
            <person name="Kim K."/>
            <person name="Abbott R.M."/>
            <person name="Cotton M."/>
            <person name="Levy A."/>
            <person name="Marchetto P."/>
            <person name="Ochoa K."/>
            <person name="Jackson S.M."/>
            <person name="Gillam B."/>
            <person name="Chen W."/>
            <person name="Yan L."/>
            <person name="Higginbotham J."/>
            <person name="Cardenas M."/>
            <person name="Waligorski J."/>
            <person name="Applebaum E."/>
            <person name="Phelps L."/>
            <person name="Falcone J."/>
            <person name="Kanchi K."/>
            <person name="Thane T."/>
            <person name="Scimone A."/>
            <person name="Thane N."/>
            <person name="Henke J."/>
            <person name="Wang T."/>
            <person name="Ruppert J."/>
            <person name="Shah N."/>
            <person name="Rotter K."/>
            <person name="Hodges J."/>
            <person name="Ingenthron E."/>
            <person name="Cordes M."/>
            <person name="Kohlberg S."/>
            <person name="Sgro J."/>
            <person name="Delgado B."/>
            <person name="Mead K."/>
            <person name="Chinwalla A."/>
            <person name="Leonard S."/>
            <person name="Crouse K."/>
            <person name="Collura K."/>
            <person name="Kudrna D."/>
            <person name="Currie J."/>
            <person name="He R."/>
            <person name="Angelova A."/>
            <person name="Rajasekar S."/>
            <person name="Mueller T."/>
            <person name="Lomeli R."/>
            <person name="Scara G."/>
            <person name="Ko A."/>
            <person name="Delaney K."/>
            <person name="Wissotski M."/>
            <person name="Lopez G."/>
            <person name="Campos D."/>
            <person name="Braidotti M."/>
            <person name="Ashley E."/>
            <person name="Golser W."/>
            <person name="Kim H."/>
            <person name="Lee S."/>
            <person name="Lin J."/>
            <person name="Dujmic Z."/>
            <person name="Kim W."/>
            <person name="Talag J."/>
            <person name="Zuccolo A."/>
            <person name="Fan C."/>
            <person name="Sebastian A."/>
            <person name="Kramer M."/>
            <person name="Spiegel L."/>
            <person name="Nascimento L."/>
            <person name="Zutavern T."/>
            <person name="Miller B."/>
            <person name="Ambroise C."/>
            <person name="Muller S."/>
            <person name="Spooner W."/>
            <person name="Narechania A."/>
            <person name="Ren L."/>
            <person name="Wei S."/>
            <person name="Kumari S."/>
            <person name="Faga B."/>
            <person name="Levy M.J."/>
            <person name="McMahan L."/>
            <person name="Van Buren P."/>
            <person name="Vaughn M.W."/>
            <person name="Ying K."/>
            <person name="Yeh C.-T."/>
            <person name="Emrich S.J."/>
            <person name="Jia Y."/>
            <person name="Kalyanaraman A."/>
            <person name="Hsia A.-P."/>
            <person name="Barbazuk W.B."/>
            <person name="Baucom R.S."/>
            <person name="Brutnell T.P."/>
            <person name="Carpita N.C."/>
            <person name="Chaparro C."/>
            <person name="Chia J.-M."/>
            <person name="Deragon J.-M."/>
            <person name="Estill J.C."/>
            <person name="Fu Y."/>
            <person name="Jeddeloh J.A."/>
            <person name="Han Y."/>
            <person name="Lee H."/>
            <person name="Li P."/>
            <person name="Lisch D.R."/>
            <person name="Liu S."/>
            <person name="Liu Z."/>
            <person name="Nagel D.H."/>
            <person name="McCann M.C."/>
            <person name="SanMiguel P."/>
            <person name="Myers A.M."/>
            <person name="Nettleton D."/>
            <person name="Nguyen J."/>
            <person name="Penning B.W."/>
            <person name="Ponnala L."/>
            <person name="Schneider K.L."/>
            <person name="Schwartz D.C."/>
            <person name="Sharma A."/>
            <person name="Soderlund C."/>
            <person name="Springer N.M."/>
            <person name="Sun Q."/>
            <person name="Wang H."/>
            <person name="Waterman M."/>
            <person name="Westerman R."/>
            <person name="Wolfgruber T.K."/>
            <person name="Yang L."/>
            <person name="Yu Y."/>
            <person name="Zhang L."/>
            <person name="Zhou S."/>
            <person name="Zhu Q."/>
            <person name="Bennetzen J.L."/>
            <person name="Dawe R.K."/>
            <person name="Jiang J."/>
            <person name="Jiang N."/>
            <person name="Presting G.G."/>
            <person name="Wessler S.R."/>
            <person name="Aluru S."/>
            <person name="Martienssen R.A."/>
            <person name="Clifton S.W."/>
            <person name="McCombie W.R."/>
            <person name="Wing R.A."/>
            <person name="Wilson R.K."/>
        </authorList>
    </citation>
    <scope>NUCLEOTIDE SEQUENCE [LARGE SCALE GENOMIC DNA]</scope>
    <source>
        <strain evidence="11">cv. B73</strain>
    </source>
</reference>
<keyword evidence="5 9" id="KW-0472">Membrane</keyword>
<keyword evidence="4 9" id="KW-1133">Transmembrane helix</keyword>
<dbReference type="InterPro" id="IPR004776">
    <property type="entry name" value="Mem_transp_PIN-like"/>
</dbReference>
<dbReference type="Gramene" id="Zm00001eb418080_T001">
    <property type="protein sequence ID" value="Zm00001eb418080_P001"/>
    <property type="gene ID" value="Zm00001eb418080"/>
</dbReference>
<proteinExistence type="inferred from homology"/>
<dbReference type="InParanoid" id="A0A804RDZ2"/>
<evidence type="ECO:0000313" key="11">
    <source>
        <dbReference type="Proteomes" id="UP000007305"/>
    </source>
</evidence>
<evidence type="ECO:0000256" key="3">
    <source>
        <dbReference type="ARBA" id="ARBA00022692"/>
    </source>
</evidence>
<reference evidence="10" key="2">
    <citation type="submission" date="2019-07" db="EMBL/GenBank/DDBJ databases">
        <authorList>
            <person name="Seetharam A."/>
            <person name="Woodhouse M."/>
            <person name="Cannon E."/>
        </authorList>
    </citation>
    <scope>NUCLEOTIDE SEQUENCE [LARGE SCALE GENOMIC DNA]</scope>
    <source>
        <strain evidence="10">cv. B73</strain>
    </source>
</reference>
<comment type="similarity">
    <text evidence="8">Belongs to the auxin efflux carrier (TC 2.A.69.2) family.</text>
</comment>
<organism evidence="10 11">
    <name type="scientific">Zea mays</name>
    <name type="common">Maize</name>
    <dbReference type="NCBI Taxonomy" id="4577"/>
    <lineage>
        <taxon>Eukaryota</taxon>
        <taxon>Viridiplantae</taxon>
        <taxon>Streptophyta</taxon>
        <taxon>Embryophyta</taxon>
        <taxon>Tracheophyta</taxon>
        <taxon>Spermatophyta</taxon>
        <taxon>Magnoliopsida</taxon>
        <taxon>Liliopsida</taxon>
        <taxon>Poales</taxon>
        <taxon>Poaceae</taxon>
        <taxon>PACMAD clade</taxon>
        <taxon>Panicoideae</taxon>
        <taxon>Andropogonodae</taxon>
        <taxon>Andropogoneae</taxon>
        <taxon>Tripsacinae</taxon>
        <taxon>Zea</taxon>
    </lineage>
</organism>
<dbReference type="GO" id="GO:0009734">
    <property type="term" value="P:auxin-activated signaling pathway"/>
    <property type="evidence" value="ECO:0007669"/>
    <property type="project" value="UniProtKB-KW"/>
</dbReference>
<dbReference type="Proteomes" id="UP000007305">
    <property type="component" value="Chromosome 10"/>
</dbReference>
<keyword evidence="3 9" id="KW-0812">Transmembrane</keyword>
<evidence type="ECO:0000256" key="9">
    <source>
        <dbReference type="SAM" id="Phobius"/>
    </source>
</evidence>
<reference evidence="10" key="3">
    <citation type="submission" date="2021-05" db="UniProtKB">
        <authorList>
            <consortium name="EnsemblPlants"/>
        </authorList>
    </citation>
    <scope>IDENTIFICATION</scope>
    <source>
        <strain evidence="10">cv. B73</strain>
    </source>
</reference>
<dbReference type="GO" id="GO:0080162">
    <property type="term" value="P:endoplasmic reticulum to cytosol auxin transport"/>
    <property type="evidence" value="ECO:0007669"/>
    <property type="project" value="InterPro"/>
</dbReference>
<dbReference type="InterPro" id="IPR045033">
    <property type="entry name" value="PILS1/3/4/5/7"/>
</dbReference>
<dbReference type="AlphaFoldDB" id="A0A804RDZ2"/>
<dbReference type="EnsemblPlants" id="Zm00001eb418080_T001">
    <property type="protein sequence ID" value="Zm00001eb418080_P001"/>
    <property type="gene ID" value="Zm00001eb418080"/>
</dbReference>
<sequence length="168" mass="18923">MSKRKKMGQLAALTRRHLFRRQSSLASTSTGKRKNTKCDSTIPCITLILGGNLTQGLRKSGLKHAVIVAILCVRFVLLLLIGIAVVRTAYGLGFRASHDEHRIEAIEAGKKKLYEATYIKNLTTRMGPFMDRVVVEAMVILYWLLVADKEFEIKINDNIYEVRIRCSG</sequence>
<evidence type="ECO:0000256" key="2">
    <source>
        <dbReference type="ARBA" id="ARBA00022448"/>
    </source>
</evidence>